<name>A0A146LQD6_LYGHE</name>
<dbReference type="CDD" id="cd01647">
    <property type="entry name" value="RT_LTR"/>
    <property type="match status" value="1"/>
</dbReference>
<accession>A0A146LQD6</accession>
<dbReference type="GO" id="GO:0071897">
    <property type="term" value="P:DNA biosynthetic process"/>
    <property type="evidence" value="ECO:0007669"/>
    <property type="project" value="UniProtKB-ARBA"/>
</dbReference>
<dbReference type="PANTHER" id="PTHR33050:SF7">
    <property type="entry name" value="RIBONUCLEASE H"/>
    <property type="match status" value="1"/>
</dbReference>
<evidence type="ECO:0000313" key="2">
    <source>
        <dbReference type="EMBL" id="JAQ10058.1"/>
    </source>
</evidence>
<sequence>MEVRTPTRRHATLKYHIKNWSSITDNRIVLDWVLGYSIPFKTLPFQPSLNRVSCPKKDLVYIEDLVAKLEASGAIEQCSYTEGQFLSPIFLVDKPSGDKRLILNLKRLNEFVSAPPFRLEDHRTVRQLVWQGAYGTVVDISDAYYAVNVRREHRKYLRFMVGNDIFQFKCLPFGLSSAPYTFVKLMKPILAHLRSQGVTLANYLDDFVILGHSSDVCETHANKLIELLTSLGFIINVDKCCLKASTSFTFLGFLFDSERMLITLPPEKAKRTKHLIDFFINNRSCSIRDFAKLIGNLVSLCPASPYGWIHIKRAEKEKSRMLHTHDMNYDAEMYISDYVLPDLNWWSSHVNNLADTLRRDSFSLSFDSDSSLTGWGAVSGDEVISGWWSEEEQLLHINILELKAIFVGLQHFASNLSHCNVIVRADNSTAIACVNRQGTVRSESLLTISRQLWEWCESRNIFIRATYIPSKENFRADEASRRSPEGAEWSLHPTHFLSIIKYFGVPSIDLFASAASAKCPVYV</sequence>
<protein>
    <submittedName>
        <fullName evidence="2">Pol polyprotein</fullName>
    </submittedName>
</protein>
<evidence type="ECO:0000259" key="1">
    <source>
        <dbReference type="PROSITE" id="PS50878"/>
    </source>
</evidence>
<dbReference type="AlphaFoldDB" id="A0A146LQD6"/>
<dbReference type="InterPro" id="IPR002156">
    <property type="entry name" value="RNaseH_domain"/>
</dbReference>
<dbReference type="Gene3D" id="3.10.10.10">
    <property type="entry name" value="HIV Type 1 Reverse Transcriptase, subunit A, domain 1"/>
    <property type="match status" value="1"/>
</dbReference>
<dbReference type="InterPro" id="IPR036397">
    <property type="entry name" value="RNaseH_sf"/>
</dbReference>
<dbReference type="EMBL" id="GDHC01008571">
    <property type="protein sequence ID" value="JAQ10058.1"/>
    <property type="molecule type" value="Transcribed_RNA"/>
</dbReference>
<dbReference type="PROSITE" id="PS50878">
    <property type="entry name" value="RT_POL"/>
    <property type="match status" value="1"/>
</dbReference>
<dbReference type="GO" id="GO:0004523">
    <property type="term" value="F:RNA-DNA hybrid ribonuclease activity"/>
    <property type="evidence" value="ECO:0007669"/>
    <property type="project" value="InterPro"/>
</dbReference>
<dbReference type="InterPro" id="IPR052055">
    <property type="entry name" value="Hepadnavirus_pol/RT"/>
</dbReference>
<dbReference type="Gene3D" id="3.30.70.270">
    <property type="match status" value="1"/>
</dbReference>
<dbReference type="InterPro" id="IPR043128">
    <property type="entry name" value="Rev_trsase/Diguanyl_cyclase"/>
</dbReference>
<organism evidence="2">
    <name type="scientific">Lygus hesperus</name>
    <name type="common">Western plant bug</name>
    <dbReference type="NCBI Taxonomy" id="30085"/>
    <lineage>
        <taxon>Eukaryota</taxon>
        <taxon>Metazoa</taxon>
        <taxon>Ecdysozoa</taxon>
        <taxon>Arthropoda</taxon>
        <taxon>Hexapoda</taxon>
        <taxon>Insecta</taxon>
        <taxon>Pterygota</taxon>
        <taxon>Neoptera</taxon>
        <taxon>Paraneoptera</taxon>
        <taxon>Hemiptera</taxon>
        <taxon>Heteroptera</taxon>
        <taxon>Panheteroptera</taxon>
        <taxon>Cimicomorpha</taxon>
        <taxon>Miridae</taxon>
        <taxon>Mirini</taxon>
        <taxon>Lygus</taxon>
    </lineage>
</organism>
<proteinExistence type="predicted"/>
<dbReference type="InterPro" id="IPR043502">
    <property type="entry name" value="DNA/RNA_pol_sf"/>
</dbReference>
<dbReference type="GO" id="GO:0003676">
    <property type="term" value="F:nucleic acid binding"/>
    <property type="evidence" value="ECO:0007669"/>
    <property type="project" value="InterPro"/>
</dbReference>
<dbReference type="CDD" id="cd09275">
    <property type="entry name" value="RNase_HI_RT_DIRS1"/>
    <property type="match status" value="1"/>
</dbReference>
<dbReference type="Pfam" id="PF13456">
    <property type="entry name" value="RVT_3"/>
    <property type="match status" value="1"/>
</dbReference>
<dbReference type="InterPro" id="IPR000477">
    <property type="entry name" value="RT_dom"/>
</dbReference>
<feature type="domain" description="Reverse transcriptase" evidence="1">
    <location>
        <begin position="73"/>
        <end position="255"/>
    </location>
</feature>
<gene>
    <name evidence="2" type="primary">pol_399</name>
    <name evidence="2" type="ORF">g.88899</name>
</gene>
<dbReference type="PANTHER" id="PTHR33050">
    <property type="entry name" value="REVERSE TRANSCRIPTASE DOMAIN-CONTAINING PROTEIN"/>
    <property type="match status" value="1"/>
</dbReference>
<dbReference type="Gene3D" id="3.30.420.10">
    <property type="entry name" value="Ribonuclease H-like superfamily/Ribonuclease H"/>
    <property type="match status" value="1"/>
</dbReference>
<dbReference type="Pfam" id="PF00078">
    <property type="entry name" value="RVT_1"/>
    <property type="match status" value="1"/>
</dbReference>
<reference evidence="2" key="1">
    <citation type="journal article" date="2016" name="Gigascience">
        <title>De novo construction of an expanded transcriptome assembly for the western tarnished plant bug, Lygus hesperus.</title>
        <authorList>
            <person name="Tassone E.E."/>
            <person name="Geib S.M."/>
            <person name="Hall B."/>
            <person name="Fabrick J.A."/>
            <person name="Brent C.S."/>
            <person name="Hull J.J."/>
        </authorList>
    </citation>
    <scope>NUCLEOTIDE SEQUENCE</scope>
</reference>
<dbReference type="SUPFAM" id="SSF56672">
    <property type="entry name" value="DNA/RNA polymerases"/>
    <property type="match status" value="1"/>
</dbReference>